<organism evidence="1 2">
    <name type="scientific">Mycobacteroides abscessus subsp. massiliense</name>
    <dbReference type="NCBI Taxonomy" id="1962118"/>
    <lineage>
        <taxon>Bacteria</taxon>
        <taxon>Bacillati</taxon>
        <taxon>Actinomycetota</taxon>
        <taxon>Actinomycetes</taxon>
        <taxon>Mycobacteriales</taxon>
        <taxon>Mycobacteriaceae</taxon>
        <taxon>Mycobacteroides</taxon>
        <taxon>Mycobacteroides abscessus</taxon>
    </lineage>
</organism>
<evidence type="ECO:0000313" key="2">
    <source>
        <dbReference type="Proteomes" id="UP000190074"/>
    </source>
</evidence>
<dbReference type="EMBL" id="FVGW01000006">
    <property type="protein sequence ID" value="SKM29471.1"/>
    <property type="molecule type" value="Genomic_DNA"/>
</dbReference>
<name>A0A1T8PDH9_9MYCO</name>
<proteinExistence type="predicted"/>
<reference evidence="1 2" key="1">
    <citation type="submission" date="2016-11" db="EMBL/GenBank/DDBJ databases">
        <authorList>
            <consortium name="Pathogen Informatics"/>
        </authorList>
    </citation>
    <scope>NUCLEOTIDE SEQUENCE [LARGE SCALE GENOMIC DNA]</scope>
    <source>
        <strain evidence="1 2">911</strain>
    </source>
</reference>
<evidence type="ECO:0000313" key="1">
    <source>
        <dbReference type="EMBL" id="SKM29471.1"/>
    </source>
</evidence>
<protein>
    <recommendedName>
        <fullName evidence="3">Tail terminator</fullName>
    </recommendedName>
</protein>
<gene>
    <name evidence="1" type="ORF">SAMEA2259716_03399</name>
</gene>
<dbReference type="RefSeq" id="WP_079626772.1">
    <property type="nucleotide sequence ID" value="NZ_FVGW01000006.1"/>
</dbReference>
<sequence>MTVELLDWEVPNGIEVLLAWLAPLDGVCGPDRPTGDGWPYRQVTRVTGPDDKVTDFGLYSVHTFATGPDKEAAFTAAADAAQITHRRLLAMAPPLAPQRRIAISGGRIIKADSITATEGPRPEHYGAGELVARQVARYRVELRFAAAL</sequence>
<dbReference type="Proteomes" id="UP000190074">
    <property type="component" value="Unassembled WGS sequence"/>
</dbReference>
<evidence type="ECO:0008006" key="3">
    <source>
        <dbReference type="Google" id="ProtNLM"/>
    </source>
</evidence>
<accession>A0A1T8PDH9</accession>
<dbReference type="AlphaFoldDB" id="A0A1T8PDH9"/>